<dbReference type="PANTHER" id="PTHR43405:SF1">
    <property type="entry name" value="GLYCOSYL HYDROLASE DIGH"/>
    <property type="match status" value="1"/>
</dbReference>
<sequence length="571" mass="60014">MKTSFLSRSVPLLVLTLQVLAGASAPAPPPVEPAPPAFTAPAPVPPVMAPVTDPPVLGPPVPAPGAPALPLPSPVLPSPVPPGPALPAPVQPAPVPAAPISTVRGLWVDAFGPGLKTRAQVAQTVEDAAALGVNTLFVQAVRRGDCLCLRGSVPHITDRDFERNFDPLTIVTRLAHARGMRVIAWVSVTGGVNARVPNTHPKHVSRLHGPASGAASWMSRRPDGSWLEGADGWLDPAIPAAADHMVESVVSLVRNYPVDGVQLDRIRYPDGGAWGYDPKTLARYRAESGTKGTPAASDPRWQAWKREQVTALVRRVSLEVKAIRPTAWVSAATITYGAPPAPGDLAAFRRSRTYADVLQDWPTWMREGYLDLNVLMNYKRDSVGEQGAWLDGWNAFAASVRAGSEVAGGTALYLNPPGITAAQATRTVASGLGWVGYSYRTPTLDVYGTRQSTGQGLEAIRSALTAPGGALATPVAWKGKPPTVRGLAGRVVGTAVPGSRVVEAVQEGRVVARTLTDGGGHYGFLTLPPGRVEVRVSGQRWVEAVPETGVVRFPDLLVRDVAPAPAASGKP</sequence>
<dbReference type="PANTHER" id="PTHR43405">
    <property type="entry name" value="GLYCOSYL HYDROLASE DIGH"/>
    <property type="match status" value="1"/>
</dbReference>
<evidence type="ECO:0000259" key="3">
    <source>
        <dbReference type="Pfam" id="PF02638"/>
    </source>
</evidence>
<keyword evidence="4" id="KW-0449">Lipoprotein</keyword>
<evidence type="ECO:0000256" key="2">
    <source>
        <dbReference type="SAM" id="SignalP"/>
    </source>
</evidence>
<dbReference type="Proteomes" id="UP000525389">
    <property type="component" value="Unassembled WGS sequence"/>
</dbReference>
<accession>A0A7W8LPM1</accession>
<comment type="caution">
    <text evidence="4">The sequence shown here is derived from an EMBL/GenBank/DDBJ whole genome shotgun (WGS) entry which is preliminary data.</text>
</comment>
<dbReference type="InterPro" id="IPR003790">
    <property type="entry name" value="GHL10"/>
</dbReference>
<gene>
    <name evidence="4" type="ORF">HNQ09_001197</name>
</gene>
<evidence type="ECO:0000313" key="4">
    <source>
        <dbReference type="EMBL" id="MBB5233767.1"/>
    </source>
</evidence>
<organism evidence="4 5">
    <name type="scientific">Deinococcus budaensis</name>
    <dbReference type="NCBI Taxonomy" id="1665626"/>
    <lineage>
        <taxon>Bacteria</taxon>
        <taxon>Thermotogati</taxon>
        <taxon>Deinococcota</taxon>
        <taxon>Deinococci</taxon>
        <taxon>Deinococcales</taxon>
        <taxon>Deinococcaceae</taxon>
        <taxon>Deinococcus</taxon>
    </lineage>
</organism>
<dbReference type="AlphaFoldDB" id="A0A7W8LPM1"/>
<evidence type="ECO:0000256" key="1">
    <source>
        <dbReference type="ARBA" id="ARBA00022729"/>
    </source>
</evidence>
<keyword evidence="5" id="KW-1185">Reference proteome</keyword>
<dbReference type="Gene3D" id="3.20.20.80">
    <property type="entry name" value="Glycosidases"/>
    <property type="match status" value="1"/>
</dbReference>
<feature type="domain" description="Glycosyl hydrolase-like 10" evidence="3">
    <location>
        <begin position="103"/>
        <end position="380"/>
    </location>
</feature>
<dbReference type="InterPro" id="IPR017853">
    <property type="entry name" value="GH"/>
</dbReference>
<dbReference type="Pfam" id="PF02638">
    <property type="entry name" value="GHL10"/>
    <property type="match status" value="1"/>
</dbReference>
<feature type="signal peptide" evidence="2">
    <location>
        <begin position="1"/>
        <end position="21"/>
    </location>
</feature>
<proteinExistence type="predicted"/>
<dbReference type="SUPFAM" id="SSF51445">
    <property type="entry name" value="(Trans)glycosidases"/>
    <property type="match status" value="1"/>
</dbReference>
<reference evidence="4 5" key="1">
    <citation type="submission" date="2020-08" db="EMBL/GenBank/DDBJ databases">
        <title>Genomic Encyclopedia of Type Strains, Phase IV (KMG-IV): sequencing the most valuable type-strain genomes for metagenomic binning, comparative biology and taxonomic classification.</title>
        <authorList>
            <person name="Goeker M."/>
        </authorList>
    </citation>
    <scope>NUCLEOTIDE SEQUENCE [LARGE SCALE GENOMIC DNA]</scope>
    <source>
        <strain evidence="4 5">DSM 101791</strain>
    </source>
</reference>
<name>A0A7W8LPM1_9DEIO</name>
<dbReference type="EMBL" id="JACHFN010000003">
    <property type="protein sequence ID" value="MBB5233767.1"/>
    <property type="molecule type" value="Genomic_DNA"/>
</dbReference>
<keyword evidence="1 2" id="KW-0732">Signal</keyword>
<protein>
    <submittedName>
        <fullName evidence="4">Uncharacterized lipoprotein YddW (UPF0748 family)</fullName>
    </submittedName>
</protein>
<dbReference type="InterPro" id="IPR052177">
    <property type="entry name" value="Divisome_Glycosyl_Hydrolase"/>
</dbReference>
<evidence type="ECO:0000313" key="5">
    <source>
        <dbReference type="Proteomes" id="UP000525389"/>
    </source>
</evidence>
<feature type="chain" id="PRO_5031497252" evidence="2">
    <location>
        <begin position="22"/>
        <end position="571"/>
    </location>
</feature>